<feature type="chain" id="PRO_5040157187" description="Secreted protein" evidence="2">
    <location>
        <begin position="21"/>
        <end position="85"/>
    </location>
</feature>
<evidence type="ECO:0008006" key="5">
    <source>
        <dbReference type="Google" id="ProtNLM"/>
    </source>
</evidence>
<dbReference type="AlphaFoldDB" id="A0A9P6E4D5"/>
<evidence type="ECO:0000256" key="2">
    <source>
        <dbReference type="SAM" id="SignalP"/>
    </source>
</evidence>
<sequence length="85" mass="9662">MNLNLIFVTFLFARLQSELCHTMILFATNSPSIFLSPSSFSASCLICSSRISPFSQNNLTFQTQTSKRNDRKRPCRSISFQSCRS</sequence>
<name>A0A9P6E4D5_9AGAR</name>
<comment type="caution">
    <text evidence="3">The sequence shown here is derived from an EMBL/GenBank/DDBJ whole genome shotgun (WGS) entry which is preliminary data.</text>
</comment>
<reference evidence="3" key="1">
    <citation type="submission" date="2020-11" db="EMBL/GenBank/DDBJ databases">
        <authorList>
            <consortium name="DOE Joint Genome Institute"/>
            <person name="Ahrendt S."/>
            <person name="Riley R."/>
            <person name="Andreopoulos W."/>
            <person name="Labutti K."/>
            <person name="Pangilinan J."/>
            <person name="Ruiz-Duenas F.J."/>
            <person name="Barrasa J.M."/>
            <person name="Sanchez-Garcia M."/>
            <person name="Camarero S."/>
            <person name="Miyauchi S."/>
            <person name="Serrano A."/>
            <person name="Linde D."/>
            <person name="Babiker R."/>
            <person name="Drula E."/>
            <person name="Ayuso-Fernandez I."/>
            <person name="Pacheco R."/>
            <person name="Padilla G."/>
            <person name="Ferreira P."/>
            <person name="Barriuso J."/>
            <person name="Kellner H."/>
            <person name="Castanera R."/>
            <person name="Alfaro M."/>
            <person name="Ramirez L."/>
            <person name="Pisabarro A.G."/>
            <person name="Kuo A."/>
            <person name="Tritt A."/>
            <person name="Lipzen A."/>
            <person name="He G."/>
            <person name="Yan M."/>
            <person name="Ng V."/>
            <person name="Cullen D."/>
            <person name="Martin F."/>
            <person name="Rosso M.-N."/>
            <person name="Henrissat B."/>
            <person name="Hibbett D."/>
            <person name="Martinez A.T."/>
            <person name="Grigoriev I.V."/>
        </authorList>
    </citation>
    <scope>NUCLEOTIDE SEQUENCE</scope>
    <source>
        <strain evidence="3">CBS 506.95</strain>
    </source>
</reference>
<gene>
    <name evidence="3" type="ORF">CPB83DRAFT_864712</name>
</gene>
<dbReference type="Proteomes" id="UP000807306">
    <property type="component" value="Unassembled WGS sequence"/>
</dbReference>
<accession>A0A9P6E4D5</accession>
<organism evidence="3 4">
    <name type="scientific">Crepidotus variabilis</name>
    <dbReference type="NCBI Taxonomy" id="179855"/>
    <lineage>
        <taxon>Eukaryota</taxon>
        <taxon>Fungi</taxon>
        <taxon>Dikarya</taxon>
        <taxon>Basidiomycota</taxon>
        <taxon>Agaricomycotina</taxon>
        <taxon>Agaricomycetes</taxon>
        <taxon>Agaricomycetidae</taxon>
        <taxon>Agaricales</taxon>
        <taxon>Agaricineae</taxon>
        <taxon>Crepidotaceae</taxon>
        <taxon>Crepidotus</taxon>
    </lineage>
</organism>
<keyword evidence="4" id="KW-1185">Reference proteome</keyword>
<proteinExistence type="predicted"/>
<dbReference type="EMBL" id="MU157953">
    <property type="protein sequence ID" value="KAF9522270.1"/>
    <property type="molecule type" value="Genomic_DNA"/>
</dbReference>
<feature type="signal peptide" evidence="2">
    <location>
        <begin position="1"/>
        <end position="20"/>
    </location>
</feature>
<evidence type="ECO:0000313" key="4">
    <source>
        <dbReference type="Proteomes" id="UP000807306"/>
    </source>
</evidence>
<evidence type="ECO:0000313" key="3">
    <source>
        <dbReference type="EMBL" id="KAF9522270.1"/>
    </source>
</evidence>
<evidence type="ECO:0000256" key="1">
    <source>
        <dbReference type="SAM" id="MobiDB-lite"/>
    </source>
</evidence>
<protein>
    <recommendedName>
        <fullName evidence="5">Secreted protein</fullName>
    </recommendedName>
</protein>
<feature type="region of interest" description="Disordered" evidence="1">
    <location>
        <begin position="63"/>
        <end position="85"/>
    </location>
</feature>
<keyword evidence="2" id="KW-0732">Signal</keyword>